<evidence type="ECO:0000256" key="17">
    <source>
        <dbReference type="PROSITE-ProRule" id="PRU00187"/>
    </source>
</evidence>
<dbReference type="PANTHER" id="PTHR24404:SF100">
    <property type="entry name" value="ZINC FINGER PROTEIN 501"/>
    <property type="match status" value="1"/>
</dbReference>
<evidence type="ECO:0000259" key="19">
    <source>
        <dbReference type="PROSITE" id="PS50157"/>
    </source>
</evidence>
<dbReference type="InterPro" id="IPR013087">
    <property type="entry name" value="Znf_C2H2_type"/>
</dbReference>
<feature type="domain" description="C2H2-type" evidence="19">
    <location>
        <begin position="1501"/>
        <end position="1528"/>
    </location>
</feature>
<evidence type="ECO:0000256" key="15">
    <source>
        <dbReference type="ARBA" id="ARBA00068052"/>
    </source>
</evidence>
<feature type="domain" description="C2H2-type" evidence="19">
    <location>
        <begin position="281"/>
        <end position="308"/>
    </location>
</feature>
<evidence type="ECO:0000256" key="8">
    <source>
        <dbReference type="ARBA" id="ARBA00022771"/>
    </source>
</evidence>
<feature type="domain" description="C2H2-type" evidence="19">
    <location>
        <begin position="1417"/>
        <end position="1444"/>
    </location>
</feature>
<feature type="domain" description="C2H2-type" evidence="19">
    <location>
        <begin position="1529"/>
        <end position="1556"/>
    </location>
</feature>
<sequence length="1705" mass="195725">SSAHEPLRGKPPGSQSGPPGAWGGVPRKSTSPSQCGRQTTCLFIKSRFSRNQGQRYEQGVNSEGKIFVRMDPHPKVPSIYDRDTLQIPENEKPFQYEDQLERHVDKPEEERWYKCSECGKKFAQSSSLVRHRRIHTGEKPYECDHCGKAFNARSTLTVHERIHTGEKPYTCNECRKAFSVRAHLIIHQRIHNGEKPYECNECGRAFSVSSDLIKHQRIHSGEKPYECDECRKAFSVSSDLIKHQRIHTGEKPYECKECGKAFCVNSALINHQRIHSGEKPYKCGECRKAFSQISTLILHQRIHTGEKPYECDECGKAFRGSSNLTKHQKIHAKGKCHHTSTSKLKESPIDPQPGTTFSVIPSLNKQQRSHPEKSFMRIKNVAKPSDTGVILDIREPLGISSVSEAFSVRSSLIEHKQIHFGQEPYLCHECGKAFKFSDTLAKHQRIHTEEKTYWCKEYNTHLITRKPMLERKSINIKMWEGLHLKAQSYTLENPYWNKTLCMYDHCGDAFSVSSTLKEFPGSPEGLHTLTAPHPHQKERKKKKVQILSNIRVHTGEKPYDWDRQVLPERLCQVTLGKAELKQIPVTDLSGYLTMSTKLREHAALTPVVHTREEQEGLRIVKVEEEENHAWEQKPRQVGNVHPYQELFRQCFRQFRYQAAPGPREALSRLRELCQKWLRPEMHTKEQILELLVLEQFLTILPEELQARVWEYHPGSGEEVVTVLENLETELGDKGQQTRNMTGEFAPKQISAEMNSLGAFQDPKCGETFQYRGKSEQQKVNPMRVKRHKCKECGKAFAQSSGLVRHWRIHTGEKPYKCNQCGKAVSYKSALLSHQEIHNKIKRYQCNECGKAFSQNTGLVLHQRIHTGKRPYGCKECGKSFSQSSHLIGHLRIHTGEKPFKCNECERAFTQRSGLMEHQRSHTGEKPYMCKECGKAFRGSTSLTQHLRIHTGEKPYQCEECGRAFIQRSSLVRHQRIHRGQKSVSEQEGLHIVKVEKKHMLGRGLGCLGRCILTRSSAPSVSGSSATRRSLDLTNFELCHYWLKPEMHTKEQVLELLGALRSLQLKLQQKPGMMAVDTRKSAGQLFQSPCGQQGPVMVKVKLEEDHLRNQGLSLPENQPPAWEIFRQQFRHFCYQDSPGPQEALSRLRELCHQWLRPETHTKEQILELLVLEQFLSILPQELQAQLQEHHPESGEEVVTMLENLERKRNLSACALEQKILLQTVTLKTLDEESSCTRVQPPAVHGVRTENLTLEVKQEPYEEILWCREGSDGHHETVCQHATYRGDSEPSGSLELQDGDATGEKSYECDECRKTFTWIRGLQLHRRIHIGKKPYSSTEYGKAFIRRVELTQHQGLQSKGRPYQCKECGKGFSQKAGLSQHLKIHTGEKPHQCNKCGKFFSQRSVLTKHQSLHTGKKPFECIYCGKTFCHSADLTEHRQFHNKEKAYECNECGKTFRQRSNLTEHQRIHSKEKLYECKVCGKAFAQYAGLNQHRRIHTGEKPFECPVCGRAFSRSSELIIHHRIHSGEKPYECAECGKTFRVNSTLVIHQRIHTGEKPYKCDECGEAFSQHSGLNKHKLGGKHGNPPKPRKYTCDICGKTFTQLTGLRNHKRIHTGDKTYQCPECGKAFTRGEHLIEHQGIHNKEKPYQCKECGKAFSQKTGLSHHLKIHTVEKPFKCCECGRAFSCKSNLNKHNRVHSEEKSYTCK</sequence>
<dbReference type="Proteomes" id="UP000308365">
    <property type="component" value="Unassembled WGS sequence"/>
</dbReference>
<keyword evidence="6" id="KW-0479">Metal-binding</keyword>
<comment type="function">
    <text evidence="1">May be involved in transcriptional regulation.</text>
</comment>
<dbReference type="PANTHER" id="PTHR24404">
    <property type="entry name" value="ZINC FINGER PROTEIN"/>
    <property type="match status" value="1"/>
</dbReference>
<dbReference type="GO" id="GO:0005634">
    <property type="term" value="C:nucleus"/>
    <property type="evidence" value="ECO:0007669"/>
    <property type="project" value="UniProtKB-SubCell"/>
</dbReference>
<feature type="domain" description="C2H2-type" evidence="19">
    <location>
        <begin position="843"/>
        <end position="870"/>
    </location>
</feature>
<dbReference type="FunFam" id="3.30.160.60:FF:000671">
    <property type="entry name" value="Zinc finger protein 26"/>
    <property type="match status" value="1"/>
</dbReference>
<dbReference type="InterPro" id="IPR050589">
    <property type="entry name" value="Ikaros_C2H2-ZF"/>
</dbReference>
<evidence type="ECO:0000256" key="3">
    <source>
        <dbReference type="ARBA" id="ARBA00006991"/>
    </source>
</evidence>
<dbReference type="FunFam" id="3.30.160.60:FF:001270">
    <property type="entry name" value="zinc finger protein 583 isoform X1"/>
    <property type="match status" value="1"/>
</dbReference>
<keyword evidence="8 16" id="KW-0863">Zinc-finger</keyword>
<evidence type="ECO:0000256" key="4">
    <source>
        <dbReference type="ARBA" id="ARBA00022499"/>
    </source>
</evidence>
<dbReference type="GO" id="GO:0000122">
    <property type="term" value="P:negative regulation of transcription by RNA polymerase II"/>
    <property type="evidence" value="ECO:0007669"/>
    <property type="project" value="UniProtKB-ARBA"/>
</dbReference>
<dbReference type="FunFam" id="3.30.160.60:FF:000185">
    <property type="entry name" value="zinc finger protein 319"/>
    <property type="match status" value="1"/>
</dbReference>
<evidence type="ECO:0000256" key="14">
    <source>
        <dbReference type="ARBA" id="ARBA00023242"/>
    </source>
</evidence>
<feature type="domain" description="C2H2-type" evidence="19">
    <location>
        <begin position="787"/>
        <end position="814"/>
    </location>
</feature>
<dbReference type="CDD" id="cd07936">
    <property type="entry name" value="SCAN"/>
    <property type="match status" value="2"/>
</dbReference>
<feature type="domain" description="C2H2-type" evidence="19">
    <location>
        <begin position="815"/>
        <end position="842"/>
    </location>
</feature>
<feature type="domain" description="C2H2-type" evidence="19">
    <location>
        <begin position="1557"/>
        <end position="1586"/>
    </location>
</feature>
<dbReference type="FunFam" id="3.30.160.60:FF:000176">
    <property type="entry name" value="zinc finger protein 70"/>
    <property type="match status" value="2"/>
</dbReference>
<dbReference type="FunFam" id="3.30.160.60:FF:000016">
    <property type="entry name" value="zinc finger protein 37 homolog"/>
    <property type="match status" value="1"/>
</dbReference>
<dbReference type="GO" id="GO:0000978">
    <property type="term" value="F:RNA polymerase II cis-regulatory region sequence-specific DNA binding"/>
    <property type="evidence" value="ECO:0007669"/>
    <property type="project" value="TreeGrafter"/>
</dbReference>
<evidence type="ECO:0000256" key="11">
    <source>
        <dbReference type="ARBA" id="ARBA00023015"/>
    </source>
</evidence>
<keyword evidence="12" id="KW-0238">DNA-binding</keyword>
<keyword evidence="7" id="KW-0677">Repeat</keyword>
<dbReference type="Pfam" id="PF00096">
    <property type="entry name" value="zf-C2H2"/>
    <property type="match status" value="26"/>
</dbReference>
<comment type="subcellular location">
    <subcellularLocation>
        <location evidence="2 17">Nucleus</location>
    </subcellularLocation>
</comment>
<feature type="region of interest" description="Disordered" evidence="18">
    <location>
        <begin position="1"/>
        <end position="36"/>
    </location>
</feature>
<feature type="domain" description="SCAN box" evidence="20">
    <location>
        <begin position="1125"/>
        <end position="1206"/>
    </location>
</feature>
<feature type="domain" description="C2H2-type" evidence="19">
    <location>
        <begin position="309"/>
        <end position="336"/>
    </location>
</feature>
<evidence type="ECO:0000313" key="21">
    <source>
        <dbReference type="EMBL" id="TKC35888.1"/>
    </source>
</evidence>
<dbReference type="Gene3D" id="1.10.4020.10">
    <property type="entry name" value="DNA breaking-rejoining enzymes"/>
    <property type="match status" value="2"/>
</dbReference>
<evidence type="ECO:0000256" key="1">
    <source>
        <dbReference type="ARBA" id="ARBA00003767"/>
    </source>
</evidence>
<evidence type="ECO:0000256" key="16">
    <source>
        <dbReference type="PROSITE-ProRule" id="PRU00042"/>
    </source>
</evidence>
<dbReference type="FunFam" id="3.30.160.60:FF:000100">
    <property type="entry name" value="Zinc finger 45-like"/>
    <property type="match status" value="1"/>
</dbReference>
<dbReference type="FunFam" id="3.30.160.60:FF:000295">
    <property type="entry name" value="zinc finger protein 19"/>
    <property type="match status" value="2"/>
</dbReference>
<feature type="domain" description="C2H2-type" evidence="19">
    <location>
        <begin position="1361"/>
        <end position="1388"/>
    </location>
</feature>
<keyword evidence="14 17" id="KW-0539">Nucleus</keyword>
<dbReference type="SMART" id="SM00431">
    <property type="entry name" value="SCAN"/>
    <property type="match status" value="2"/>
</dbReference>
<feature type="domain" description="C2H2-type" evidence="19">
    <location>
        <begin position="169"/>
        <end position="196"/>
    </location>
</feature>
<feature type="domain" description="C2H2-type" evidence="19">
    <location>
        <begin position="1305"/>
        <end position="1332"/>
    </location>
</feature>
<dbReference type="FunFam" id="3.30.160.60:FF:003795">
    <property type="match status" value="1"/>
</dbReference>
<feature type="domain" description="C2H2-type" evidence="19">
    <location>
        <begin position="225"/>
        <end position="252"/>
    </location>
</feature>
<feature type="domain" description="C2H2-type" evidence="19">
    <location>
        <begin position="1590"/>
        <end position="1617"/>
    </location>
</feature>
<feature type="domain" description="C2H2-type" evidence="19">
    <location>
        <begin position="113"/>
        <end position="140"/>
    </location>
</feature>
<dbReference type="InterPro" id="IPR003309">
    <property type="entry name" value="SCAN_dom"/>
</dbReference>
<feature type="domain" description="C2H2-type" evidence="19">
    <location>
        <begin position="1473"/>
        <end position="1500"/>
    </location>
</feature>
<feature type="domain" description="C2H2-type" evidence="19">
    <location>
        <begin position="1618"/>
        <end position="1645"/>
    </location>
</feature>
<dbReference type="SMART" id="SM00355">
    <property type="entry name" value="ZnF_C2H2"/>
    <property type="match status" value="29"/>
</dbReference>
<dbReference type="FunFam" id="3.30.160.60:FF:001498">
    <property type="entry name" value="Zinc finger protein 404"/>
    <property type="match status" value="2"/>
</dbReference>
<gene>
    <name evidence="21" type="ORF">EI555_005835</name>
</gene>
<dbReference type="PROSITE" id="PS00028">
    <property type="entry name" value="ZINC_FINGER_C2H2_1"/>
    <property type="match status" value="29"/>
</dbReference>
<dbReference type="FunFam" id="1.10.4020.10:FF:000001">
    <property type="entry name" value="zinc finger protein 263 isoform X1"/>
    <property type="match status" value="2"/>
</dbReference>
<dbReference type="FunFam" id="3.30.160.60:FF:000340">
    <property type="entry name" value="zinc finger protein 473 isoform X1"/>
    <property type="match status" value="1"/>
</dbReference>
<feature type="domain" description="C2H2-type" evidence="19">
    <location>
        <begin position="899"/>
        <end position="926"/>
    </location>
</feature>
<dbReference type="PROSITE" id="PS50804">
    <property type="entry name" value="SCAN_BOX"/>
    <property type="match status" value="3"/>
</dbReference>
<dbReference type="SUPFAM" id="SSF47353">
    <property type="entry name" value="Retrovirus capsid dimerization domain-like"/>
    <property type="match status" value="3"/>
</dbReference>
<keyword evidence="5" id="KW-0597">Phosphoprotein</keyword>
<dbReference type="FunFam" id="3.30.160.60:FF:002291">
    <property type="entry name" value="Zinc finger protein 648"/>
    <property type="match status" value="1"/>
</dbReference>
<dbReference type="InterPro" id="IPR036236">
    <property type="entry name" value="Znf_C2H2_sf"/>
</dbReference>
<dbReference type="InterPro" id="IPR038269">
    <property type="entry name" value="SCAN_sf"/>
</dbReference>
<evidence type="ECO:0000256" key="7">
    <source>
        <dbReference type="ARBA" id="ARBA00022737"/>
    </source>
</evidence>
<accession>A0A4U1EI91</accession>
<feature type="domain" description="SCAN box" evidence="20">
    <location>
        <begin position="1036"/>
        <end position="1056"/>
    </location>
</feature>
<dbReference type="FunFam" id="3.30.160.60:FF:000953">
    <property type="entry name" value="Zinc finger protein 691"/>
    <property type="match status" value="1"/>
</dbReference>
<keyword evidence="11" id="KW-0805">Transcription regulation</keyword>
<dbReference type="FunFam" id="3.30.160.60:FF:002254">
    <property type="entry name" value="Zinc finger protein 540"/>
    <property type="match status" value="1"/>
</dbReference>
<feature type="domain" description="C2H2-type" evidence="19">
    <location>
        <begin position="927"/>
        <end position="954"/>
    </location>
</feature>
<feature type="domain" description="C2H2-type" evidence="19">
    <location>
        <begin position="1674"/>
        <end position="1701"/>
    </location>
</feature>
<keyword evidence="9" id="KW-0862">Zinc</keyword>
<dbReference type="Gene3D" id="3.30.160.60">
    <property type="entry name" value="Classic Zinc Finger"/>
    <property type="match status" value="30"/>
</dbReference>
<dbReference type="GO" id="GO:0003700">
    <property type="term" value="F:DNA-binding transcription factor activity"/>
    <property type="evidence" value="ECO:0007669"/>
    <property type="project" value="TreeGrafter"/>
</dbReference>
<feature type="domain" description="C2H2-type" evidence="19">
    <location>
        <begin position="955"/>
        <end position="982"/>
    </location>
</feature>
<dbReference type="FunFam" id="3.30.160.60:FF:000800">
    <property type="entry name" value="zinc finger protein 181 isoform X2"/>
    <property type="match status" value="2"/>
</dbReference>
<dbReference type="FunFam" id="3.30.160.60:FF:000052">
    <property type="entry name" value="zinc finger protein 546 isoform X1"/>
    <property type="match status" value="1"/>
</dbReference>
<evidence type="ECO:0000313" key="22">
    <source>
        <dbReference type="Proteomes" id="UP000308365"/>
    </source>
</evidence>
<dbReference type="FunFam" id="3.30.160.60:FF:000009">
    <property type="entry name" value="zinc finger protein 79 isoform X2"/>
    <property type="match status" value="1"/>
</dbReference>
<protein>
    <recommendedName>
        <fullName evidence="15">Zinc finger protein 345</fullName>
    </recommendedName>
</protein>
<feature type="domain" description="C2H2-type" evidence="19">
    <location>
        <begin position="1389"/>
        <end position="1416"/>
    </location>
</feature>
<dbReference type="GO" id="GO:0009891">
    <property type="term" value="P:positive regulation of biosynthetic process"/>
    <property type="evidence" value="ECO:0007669"/>
    <property type="project" value="UniProtKB-ARBA"/>
</dbReference>
<dbReference type="FunFam" id="3.30.160.60:FF:002343">
    <property type="entry name" value="Zinc finger protein 33A"/>
    <property type="match status" value="3"/>
</dbReference>
<comment type="caution">
    <text evidence="21">The sequence shown here is derived from an EMBL/GenBank/DDBJ whole genome shotgun (WGS) entry which is preliminary data.</text>
</comment>
<dbReference type="FunFam" id="3.30.160.60:FF:000512">
    <property type="entry name" value="zinc finger protein 197 isoform X1"/>
    <property type="match status" value="1"/>
</dbReference>
<evidence type="ECO:0000256" key="2">
    <source>
        <dbReference type="ARBA" id="ARBA00004123"/>
    </source>
</evidence>
<dbReference type="GO" id="GO:0008270">
    <property type="term" value="F:zinc ion binding"/>
    <property type="evidence" value="ECO:0007669"/>
    <property type="project" value="UniProtKB-KW"/>
</dbReference>
<feature type="domain" description="C2H2-type" evidence="19">
    <location>
        <begin position="871"/>
        <end position="898"/>
    </location>
</feature>
<keyword evidence="13" id="KW-0804">Transcription</keyword>
<keyword evidence="4" id="KW-1017">Isopeptide bond</keyword>
<organism evidence="21 22">
    <name type="scientific">Monodon monoceros</name>
    <name type="common">Narwhal</name>
    <name type="synonym">Ceratodon monodon</name>
    <dbReference type="NCBI Taxonomy" id="40151"/>
    <lineage>
        <taxon>Eukaryota</taxon>
        <taxon>Metazoa</taxon>
        <taxon>Chordata</taxon>
        <taxon>Craniata</taxon>
        <taxon>Vertebrata</taxon>
        <taxon>Euteleostomi</taxon>
        <taxon>Mammalia</taxon>
        <taxon>Eutheria</taxon>
        <taxon>Laurasiatheria</taxon>
        <taxon>Artiodactyla</taxon>
        <taxon>Whippomorpha</taxon>
        <taxon>Cetacea</taxon>
        <taxon>Odontoceti</taxon>
        <taxon>Monodontidae</taxon>
        <taxon>Monodon</taxon>
    </lineage>
</organism>
<dbReference type="FunFam" id="3.30.160.60:FF:000688">
    <property type="entry name" value="zinc finger protein 197 isoform X1"/>
    <property type="match status" value="1"/>
</dbReference>
<keyword evidence="10" id="KW-0832">Ubl conjugation</keyword>
<evidence type="ECO:0000256" key="12">
    <source>
        <dbReference type="ARBA" id="ARBA00023125"/>
    </source>
</evidence>
<dbReference type="FunFam" id="3.30.160.60:FF:001087">
    <property type="entry name" value="Zinc finger and SCAN domain-containing protein 26"/>
    <property type="match status" value="1"/>
</dbReference>
<dbReference type="Pfam" id="PF02023">
    <property type="entry name" value="SCAN"/>
    <property type="match status" value="2"/>
</dbReference>
<feature type="domain" description="C2H2-type" evidence="19">
    <location>
        <begin position="1445"/>
        <end position="1472"/>
    </location>
</feature>
<evidence type="ECO:0000256" key="13">
    <source>
        <dbReference type="ARBA" id="ARBA00023163"/>
    </source>
</evidence>
<evidence type="ECO:0000256" key="6">
    <source>
        <dbReference type="ARBA" id="ARBA00022723"/>
    </source>
</evidence>
<dbReference type="FunFam" id="3.30.160.60:FF:000002">
    <property type="entry name" value="Zinc finger protein 1 homolog"/>
    <property type="match status" value="2"/>
</dbReference>
<feature type="domain" description="C2H2-type" evidence="19">
    <location>
        <begin position="141"/>
        <end position="168"/>
    </location>
</feature>
<dbReference type="SMART" id="SM00614">
    <property type="entry name" value="ZnF_BED"/>
    <property type="match status" value="4"/>
</dbReference>
<dbReference type="SUPFAM" id="SSF57667">
    <property type="entry name" value="beta-beta-alpha zinc fingers"/>
    <property type="match status" value="17"/>
</dbReference>
<feature type="compositionally biased region" description="Low complexity" evidence="18">
    <location>
        <begin position="10"/>
        <end position="19"/>
    </location>
</feature>
<feature type="domain" description="C2H2-type" evidence="19">
    <location>
        <begin position="253"/>
        <end position="280"/>
    </location>
</feature>
<feature type="non-terminal residue" evidence="21">
    <location>
        <position position="1"/>
    </location>
</feature>
<feature type="domain" description="SCAN box" evidence="20">
    <location>
        <begin position="648"/>
        <end position="730"/>
    </location>
</feature>
<proteinExistence type="inferred from homology"/>
<evidence type="ECO:0000256" key="9">
    <source>
        <dbReference type="ARBA" id="ARBA00022833"/>
    </source>
</evidence>
<feature type="domain" description="C2H2-type" evidence="19">
    <location>
        <begin position="425"/>
        <end position="452"/>
    </location>
</feature>
<evidence type="ECO:0000256" key="5">
    <source>
        <dbReference type="ARBA" id="ARBA00022553"/>
    </source>
</evidence>
<evidence type="ECO:0000259" key="20">
    <source>
        <dbReference type="PROSITE" id="PS50804"/>
    </source>
</evidence>
<dbReference type="PROSITE" id="PS50157">
    <property type="entry name" value="ZINC_FINGER_C2H2_2"/>
    <property type="match status" value="29"/>
</dbReference>
<dbReference type="FunFam" id="3.30.160.60:FF:000529">
    <property type="entry name" value="Zinc finger with KRAB and SCAN domains 8"/>
    <property type="match status" value="1"/>
</dbReference>
<evidence type="ECO:0000256" key="10">
    <source>
        <dbReference type="ARBA" id="ARBA00022843"/>
    </source>
</evidence>
<feature type="domain" description="C2H2-type" evidence="19">
    <location>
        <begin position="1646"/>
        <end position="1673"/>
    </location>
</feature>
<dbReference type="EMBL" id="RWIC01001421">
    <property type="protein sequence ID" value="TKC35888.1"/>
    <property type="molecule type" value="Genomic_DNA"/>
</dbReference>
<evidence type="ECO:0000256" key="18">
    <source>
        <dbReference type="SAM" id="MobiDB-lite"/>
    </source>
</evidence>
<name>A0A4U1EI91_MONMO</name>
<reference evidence="22" key="1">
    <citation type="journal article" date="2019" name="IScience">
        <title>Narwhal Genome Reveals Long-Term Low Genetic Diversity despite Current Large Abundance Size.</title>
        <authorList>
            <person name="Westbury M.V."/>
            <person name="Petersen B."/>
            <person name="Garde E."/>
            <person name="Heide-Jorgensen M.P."/>
            <person name="Lorenzen E.D."/>
        </authorList>
    </citation>
    <scope>NUCLEOTIDE SEQUENCE [LARGE SCALE GENOMIC DNA]</scope>
</reference>
<feature type="domain" description="C2H2-type" evidence="19">
    <location>
        <begin position="197"/>
        <end position="224"/>
    </location>
</feature>
<comment type="similarity">
    <text evidence="3">Belongs to the krueppel C2H2-type zinc-finger protein family.</text>
</comment>